<sequence length="958" mass="103277">MKINMPVTQHEVELSENSLIVSKTDLKGQITYINRDFIEISGFSESELLGRPHNIVRHPDMPVEAFADMWIALKEHRPWVGLVKNRCKNGDHYWVEAHAAPIVENGQTIGYMSVRRKASRDKIQAAEAAYALFREGKAGGMKIRDGRVVRDGVFGPVKHLLSGMKVRSAIMMSMALMTIIVVAQGYIGMAKLSEADEAISQTYERRLKPAIDIARVENAIAESRSQILLGLVHAPDNPASKTLTHTLDGHLAALDKSMAEAAALWNVYGDENYARTAELKGLLAKFGEARQGLIAKGLTPAREALAAGRFDDANRIVATELAAHFDAARVAARGVQEYMLTRADQQRHEAVAQYQKTLYLTIAGVVLSVLFALVLVWWLVRRIVGPLRSAVGVFQQIAQGNFQSAVDTGRRDEIGQVLDGLESMQVRLGYDVAEAKIVSDEMAQIKVGLDTVETNVRIADVHGRVLYANPALLKTIAGIEDRIREYAPGFSTNNFIGSSIGTLYPDPDAALRRLATLTETARTQMVIGGRTFDVVTSPVFSASGERLGSVGEWRDRTDELAAEREVQAIVSAAADGDFSARLESTGKTGFFLDLSNGLNRLMEGVAASLGDLGRVMNAIARGDLTEKIDANYSGTFGQLKDDTNTTVERLREVVGQIKEAAESINTAAQEIAAGNSDLSARTEEQASSLEETASSMEQLNATVKQNADNARQARELASSSNEVAEQGGEMVNRVVGTMGSIQESSKKIADIIGVIDSIAFQTNILALNAAVEAARAGEQGRGFAVVASEVRSLAQRSAQAAREIKALIADSVDKVEDGAKLVNEAGQTMEEVVTNFQRLSVLVTDISEASQEQSGGIEQVTQAVGQMDEVTQQNAALVEEAAAAAESLEDQARTLVRAVSMFRLSAGGAPSAVVPDNVARLPERPARPAPKAVVAPVSKVRKANVAVGGDMDDEWEEF</sequence>
<dbReference type="InterPro" id="IPR003122">
    <property type="entry name" value="Tar_rcpt_lig-bd"/>
</dbReference>
<accession>A0ABQ6FFR8</accession>
<feature type="coiled-coil region" evidence="11">
    <location>
        <begin position="867"/>
        <end position="898"/>
    </location>
</feature>
<keyword evidence="4" id="KW-0145">Chemotaxis</keyword>
<dbReference type="InterPro" id="IPR035965">
    <property type="entry name" value="PAS-like_dom_sf"/>
</dbReference>
<evidence type="ECO:0000256" key="4">
    <source>
        <dbReference type="ARBA" id="ARBA00022500"/>
    </source>
</evidence>
<evidence type="ECO:0000256" key="13">
    <source>
        <dbReference type="SAM" id="Phobius"/>
    </source>
</evidence>
<dbReference type="Pfam" id="PF00015">
    <property type="entry name" value="MCPsignal"/>
    <property type="match status" value="1"/>
</dbReference>
<dbReference type="Gene3D" id="1.10.287.950">
    <property type="entry name" value="Methyl-accepting chemotaxis protein"/>
    <property type="match status" value="1"/>
</dbReference>
<evidence type="ECO:0000256" key="11">
    <source>
        <dbReference type="SAM" id="Coils"/>
    </source>
</evidence>
<dbReference type="RefSeq" id="WP_284188795.1">
    <property type="nucleotide sequence ID" value="NZ_BSPX01000053.1"/>
</dbReference>
<protein>
    <recommendedName>
        <fullName evidence="19">PAS domain S-box protein</fullName>
    </recommendedName>
</protein>
<dbReference type="InterPro" id="IPR051310">
    <property type="entry name" value="MCP_chemotaxis"/>
</dbReference>
<evidence type="ECO:0000256" key="1">
    <source>
        <dbReference type="ARBA" id="ARBA00004651"/>
    </source>
</evidence>
<dbReference type="CDD" id="cd11386">
    <property type="entry name" value="MCP_signal"/>
    <property type="match status" value="1"/>
</dbReference>
<proteinExistence type="inferred from homology"/>
<comment type="subcellular location">
    <subcellularLocation>
        <location evidence="1">Cell membrane</location>
        <topology evidence="1">Multi-pass membrane protein</topology>
    </subcellularLocation>
</comment>
<keyword evidence="8 10" id="KW-0807">Transducer</keyword>
<feature type="domain" description="Methyl-accepting transducer" evidence="14">
    <location>
        <begin position="660"/>
        <end position="889"/>
    </location>
</feature>
<dbReference type="InterPro" id="IPR000014">
    <property type="entry name" value="PAS"/>
</dbReference>
<keyword evidence="2" id="KW-1003">Cell membrane</keyword>
<evidence type="ECO:0000259" key="14">
    <source>
        <dbReference type="PROSITE" id="PS50111"/>
    </source>
</evidence>
<organism evidence="17 18">
    <name type="scientific">Zoogloea oryzae</name>
    <dbReference type="NCBI Taxonomy" id="310767"/>
    <lineage>
        <taxon>Bacteria</taxon>
        <taxon>Pseudomonadati</taxon>
        <taxon>Pseudomonadota</taxon>
        <taxon>Betaproteobacteria</taxon>
        <taxon>Rhodocyclales</taxon>
        <taxon>Zoogloeaceae</taxon>
        <taxon>Zoogloea</taxon>
    </lineage>
</organism>
<dbReference type="PANTHER" id="PTHR43531">
    <property type="entry name" value="PROTEIN ICFG"/>
    <property type="match status" value="1"/>
</dbReference>
<dbReference type="Gene3D" id="3.30.450.20">
    <property type="entry name" value="PAS domain"/>
    <property type="match status" value="2"/>
</dbReference>
<evidence type="ECO:0008006" key="19">
    <source>
        <dbReference type="Google" id="ProtNLM"/>
    </source>
</evidence>
<dbReference type="InterPro" id="IPR004089">
    <property type="entry name" value="MCPsignal_dom"/>
</dbReference>
<evidence type="ECO:0000256" key="5">
    <source>
        <dbReference type="ARBA" id="ARBA00022692"/>
    </source>
</evidence>
<dbReference type="PROSITE" id="PS50112">
    <property type="entry name" value="PAS"/>
    <property type="match status" value="1"/>
</dbReference>
<evidence type="ECO:0000259" key="15">
    <source>
        <dbReference type="PROSITE" id="PS50112"/>
    </source>
</evidence>
<dbReference type="CDD" id="cd06225">
    <property type="entry name" value="HAMP"/>
    <property type="match status" value="1"/>
</dbReference>
<comment type="caution">
    <text evidence="17">The sequence shown here is derived from an EMBL/GenBank/DDBJ whole genome shotgun (WGS) entry which is preliminary data.</text>
</comment>
<keyword evidence="18" id="KW-1185">Reference proteome</keyword>
<comment type="similarity">
    <text evidence="9">Belongs to the methyl-accepting chemotaxis (MCP) protein family.</text>
</comment>
<dbReference type="CDD" id="cd00130">
    <property type="entry name" value="PAS"/>
    <property type="match status" value="1"/>
</dbReference>
<keyword evidence="11" id="KW-0175">Coiled coil</keyword>
<keyword evidence="7 13" id="KW-0472">Membrane</keyword>
<dbReference type="SUPFAM" id="SSF158472">
    <property type="entry name" value="HAMP domain-like"/>
    <property type="match status" value="1"/>
</dbReference>
<dbReference type="PANTHER" id="PTHR43531:SF14">
    <property type="entry name" value="METHYL-ACCEPTING CHEMOTAXIS PROTEIN I-RELATED"/>
    <property type="match status" value="1"/>
</dbReference>
<feature type="domain" description="HAMP" evidence="16">
    <location>
        <begin position="603"/>
        <end position="655"/>
    </location>
</feature>
<dbReference type="Pfam" id="PF02203">
    <property type="entry name" value="TarH"/>
    <property type="match status" value="1"/>
</dbReference>
<evidence type="ECO:0000256" key="2">
    <source>
        <dbReference type="ARBA" id="ARBA00022475"/>
    </source>
</evidence>
<reference evidence="18" key="1">
    <citation type="journal article" date="2019" name="Int. J. Syst. Evol. Microbiol.">
        <title>The Global Catalogue of Microorganisms (GCM) 10K type strain sequencing project: providing services to taxonomists for standard genome sequencing and annotation.</title>
        <authorList>
            <consortium name="The Broad Institute Genomics Platform"/>
            <consortium name="The Broad Institute Genome Sequencing Center for Infectious Disease"/>
            <person name="Wu L."/>
            <person name="Ma J."/>
        </authorList>
    </citation>
    <scope>NUCLEOTIDE SEQUENCE [LARGE SCALE GENOMIC DNA]</scope>
    <source>
        <strain evidence="18">NBRC 102407</strain>
    </source>
</reference>
<evidence type="ECO:0000256" key="3">
    <source>
        <dbReference type="ARBA" id="ARBA00022481"/>
    </source>
</evidence>
<evidence type="ECO:0000313" key="18">
    <source>
        <dbReference type="Proteomes" id="UP001157167"/>
    </source>
</evidence>
<dbReference type="Proteomes" id="UP001157167">
    <property type="component" value="Unassembled WGS sequence"/>
</dbReference>
<keyword evidence="6 13" id="KW-1133">Transmembrane helix</keyword>
<keyword evidence="3" id="KW-0488">Methylation</keyword>
<dbReference type="Pfam" id="PF08447">
    <property type="entry name" value="PAS_3"/>
    <property type="match status" value="1"/>
</dbReference>
<dbReference type="SMART" id="SM00283">
    <property type="entry name" value="MA"/>
    <property type="match status" value="1"/>
</dbReference>
<dbReference type="SUPFAM" id="SSF55785">
    <property type="entry name" value="PYP-like sensor domain (PAS domain)"/>
    <property type="match status" value="1"/>
</dbReference>
<gene>
    <name evidence="17" type="ORF">GCM10007933_30620</name>
</gene>
<evidence type="ECO:0000256" key="6">
    <source>
        <dbReference type="ARBA" id="ARBA00022989"/>
    </source>
</evidence>
<dbReference type="SUPFAM" id="SSF58104">
    <property type="entry name" value="Methyl-accepting chemotaxis protein (MCP) signaling domain"/>
    <property type="match status" value="1"/>
</dbReference>
<dbReference type="EMBL" id="BSPX01000053">
    <property type="protein sequence ID" value="GLT23595.1"/>
    <property type="molecule type" value="Genomic_DNA"/>
</dbReference>
<evidence type="ECO:0000256" key="8">
    <source>
        <dbReference type="ARBA" id="ARBA00023224"/>
    </source>
</evidence>
<evidence type="ECO:0000256" key="12">
    <source>
        <dbReference type="SAM" id="MobiDB-lite"/>
    </source>
</evidence>
<dbReference type="NCBIfam" id="TIGR00229">
    <property type="entry name" value="sensory_box"/>
    <property type="match status" value="1"/>
</dbReference>
<name>A0ABQ6FFR8_9RHOO</name>
<dbReference type="PROSITE" id="PS50885">
    <property type="entry name" value="HAMP"/>
    <property type="match status" value="2"/>
</dbReference>
<dbReference type="InterPro" id="IPR003660">
    <property type="entry name" value="HAMP_dom"/>
</dbReference>
<feature type="domain" description="HAMP" evidence="16">
    <location>
        <begin position="381"/>
        <end position="433"/>
    </location>
</feature>
<dbReference type="Pfam" id="PF00672">
    <property type="entry name" value="HAMP"/>
    <property type="match status" value="1"/>
</dbReference>
<evidence type="ECO:0000256" key="7">
    <source>
        <dbReference type="ARBA" id="ARBA00023136"/>
    </source>
</evidence>
<dbReference type="Pfam" id="PF18947">
    <property type="entry name" value="HAMP_2"/>
    <property type="match status" value="1"/>
</dbReference>
<evidence type="ECO:0000256" key="10">
    <source>
        <dbReference type="PROSITE-ProRule" id="PRU00284"/>
    </source>
</evidence>
<dbReference type="Gene3D" id="6.10.340.10">
    <property type="match status" value="1"/>
</dbReference>
<evidence type="ECO:0000256" key="9">
    <source>
        <dbReference type="ARBA" id="ARBA00029447"/>
    </source>
</evidence>
<feature type="transmembrane region" description="Helical" evidence="13">
    <location>
        <begin position="358"/>
        <end position="380"/>
    </location>
</feature>
<dbReference type="InterPro" id="IPR013655">
    <property type="entry name" value="PAS_fold_3"/>
</dbReference>
<evidence type="ECO:0000259" key="16">
    <source>
        <dbReference type="PROSITE" id="PS50885"/>
    </source>
</evidence>
<feature type="region of interest" description="Disordered" evidence="12">
    <location>
        <begin position="675"/>
        <end position="694"/>
    </location>
</feature>
<keyword evidence="5 13" id="KW-0812">Transmembrane</keyword>
<feature type="transmembrane region" description="Helical" evidence="13">
    <location>
        <begin position="168"/>
        <end position="187"/>
    </location>
</feature>
<dbReference type="SMART" id="SM00304">
    <property type="entry name" value="HAMP"/>
    <property type="match status" value="2"/>
</dbReference>
<feature type="compositionally biased region" description="Polar residues" evidence="12">
    <location>
        <begin position="685"/>
        <end position="694"/>
    </location>
</feature>
<dbReference type="PROSITE" id="PS50111">
    <property type="entry name" value="CHEMOTAXIS_TRANSDUC_2"/>
    <property type="match status" value="1"/>
</dbReference>
<feature type="domain" description="PAS" evidence="15">
    <location>
        <begin position="25"/>
        <end position="60"/>
    </location>
</feature>
<evidence type="ECO:0000313" key="17">
    <source>
        <dbReference type="EMBL" id="GLT23595.1"/>
    </source>
</evidence>